<evidence type="ECO:0000313" key="3">
    <source>
        <dbReference type="RefSeq" id="XP_022135928.1"/>
    </source>
</evidence>
<dbReference type="Proteomes" id="UP000504603">
    <property type="component" value="Unplaced"/>
</dbReference>
<gene>
    <name evidence="3" type="primary">LOC111007760</name>
</gene>
<organism evidence="2 3">
    <name type="scientific">Momordica charantia</name>
    <name type="common">Bitter gourd</name>
    <name type="synonym">Balsam pear</name>
    <dbReference type="NCBI Taxonomy" id="3673"/>
    <lineage>
        <taxon>Eukaryota</taxon>
        <taxon>Viridiplantae</taxon>
        <taxon>Streptophyta</taxon>
        <taxon>Embryophyta</taxon>
        <taxon>Tracheophyta</taxon>
        <taxon>Spermatophyta</taxon>
        <taxon>Magnoliopsida</taxon>
        <taxon>eudicotyledons</taxon>
        <taxon>Gunneridae</taxon>
        <taxon>Pentapetalae</taxon>
        <taxon>rosids</taxon>
        <taxon>fabids</taxon>
        <taxon>Cucurbitales</taxon>
        <taxon>Cucurbitaceae</taxon>
        <taxon>Momordiceae</taxon>
        <taxon>Momordica</taxon>
    </lineage>
</organism>
<reference evidence="3" key="1">
    <citation type="submission" date="2025-08" db="UniProtKB">
        <authorList>
            <consortium name="RefSeq"/>
        </authorList>
    </citation>
    <scope>IDENTIFICATION</scope>
    <source>
        <strain evidence="3">OHB3-1</strain>
    </source>
</reference>
<dbReference type="OrthoDB" id="273345at2759"/>
<proteinExistence type="predicted"/>
<sequence length="223" mass="25116">MGEVERRIMHYSSNQKILLAGEGDFSFSACLATAFGSATKIFATSLDSKESLLRKYAQAERHLKHLEVLGCTVVHEVDAGSMSQHLLLGLESFDRIASTSHMLVLTSESETMFKSCGFVLGCDTHKVLVGKFLRNAKEMLAEDGEIHITHKTLYPFSEWNIEKLAARVGLIRMEREYFRKRDYPGYENKRGDGPDSDATFHIGSCSTFKFAKYFLYNGASFEL</sequence>
<name>A0A6J1C681_MOMCH</name>
<dbReference type="InterPro" id="IPR019446">
    <property type="entry name" value="BMT5-like"/>
</dbReference>
<dbReference type="Pfam" id="PF10354">
    <property type="entry name" value="BMT5-like"/>
    <property type="match status" value="1"/>
</dbReference>
<dbReference type="GO" id="GO:0070042">
    <property type="term" value="F:rRNA (uridine-N3-)-methyltransferase activity"/>
    <property type="evidence" value="ECO:0007669"/>
    <property type="project" value="InterPro"/>
</dbReference>
<accession>A0A6J1C681</accession>
<protein>
    <submittedName>
        <fullName evidence="3">Uncharacterized protein At4g26485-like</fullName>
    </submittedName>
</protein>
<dbReference type="GO" id="GO:0005737">
    <property type="term" value="C:cytoplasm"/>
    <property type="evidence" value="ECO:0007669"/>
    <property type="project" value="TreeGrafter"/>
</dbReference>
<feature type="domain" description="25S rRNA (uridine-N(3))-methyltransferase BMT5-like" evidence="1">
    <location>
        <begin position="18"/>
        <end position="190"/>
    </location>
</feature>
<dbReference type="GeneID" id="111007760"/>
<evidence type="ECO:0000313" key="2">
    <source>
        <dbReference type="Proteomes" id="UP000504603"/>
    </source>
</evidence>
<evidence type="ECO:0000259" key="1">
    <source>
        <dbReference type="Pfam" id="PF10354"/>
    </source>
</evidence>
<dbReference type="RefSeq" id="XP_022135928.1">
    <property type="nucleotide sequence ID" value="XM_022280236.1"/>
</dbReference>
<dbReference type="AlphaFoldDB" id="A0A6J1C681"/>
<dbReference type="PANTHER" id="PTHR11538:SF89">
    <property type="entry name" value="PROTEIN, PUTATIVE (DUF2431)-RELATED"/>
    <property type="match status" value="1"/>
</dbReference>
<dbReference type="GO" id="GO:0070475">
    <property type="term" value="P:rRNA base methylation"/>
    <property type="evidence" value="ECO:0007669"/>
    <property type="project" value="InterPro"/>
</dbReference>
<keyword evidence="2" id="KW-1185">Reference proteome</keyword>
<dbReference type="PANTHER" id="PTHR11538">
    <property type="entry name" value="PHENYLALANYL-TRNA SYNTHETASE"/>
    <property type="match status" value="1"/>
</dbReference>
<dbReference type="KEGG" id="mcha:111007760"/>